<evidence type="ECO:0000259" key="9">
    <source>
        <dbReference type="Pfam" id="PF14833"/>
    </source>
</evidence>
<evidence type="ECO:0000313" key="11">
    <source>
        <dbReference type="EMBL" id="SFK90657.1"/>
    </source>
</evidence>
<protein>
    <recommendedName>
        <fullName evidence="3">6-phosphogluconate dehydrogenase, decarboxylating</fullName>
        <ecNumber evidence="2">1.1.1.44</ecNumber>
    </recommendedName>
</protein>
<evidence type="ECO:0000256" key="5">
    <source>
        <dbReference type="ARBA" id="ARBA00023027"/>
    </source>
</evidence>
<dbReference type="EC" id="1.1.1.44" evidence="2"/>
<name>A0A0F7HMZ6_9STAP</name>
<dbReference type="RefSeq" id="WP_046790686.1">
    <property type="nucleotide sequence ID" value="NZ_CP011366.1"/>
</dbReference>
<dbReference type="PANTHER" id="PTHR43060:SF3">
    <property type="entry name" value="2-HYDROXY-3-OXOPROPIONATE REDUCTASE"/>
    <property type="match status" value="1"/>
</dbReference>
<keyword evidence="12" id="KW-1185">Reference proteome</keyword>
<dbReference type="GO" id="GO:0004616">
    <property type="term" value="F:phosphogluconate dehydrogenase (decarboxylating) activity"/>
    <property type="evidence" value="ECO:0007669"/>
    <property type="project" value="UniProtKB-EC"/>
</dbReference>
<dbReference type="OrthoDB" id="9786703at2"/>
<accession>A0A0F7HMZ6</accession>
<reference evidence="10 12" key="1">
    <citation type="journal article" date="2015" name="Int. J. Syst. Evol. Microbiol.">
        <title>Complete genome sequence of Salinicoccus halodurans H3B36, isolated from the Qaidam Basin in China.</title>
        <authorList>
            <person name="Jiang K."/>
            <person name="Xue Y."/>
            <person name="Ma Y."/>
        </authorList>
    </citation>
    <scope>NUCLEOTIDE SEQUENCE [LARGE SCALE GENOMIC DNA]</scope>
    <source>
        <strain evidence="10 12">H3B36</strain>
    </source>
</reference>
<dbReference type="PANTHER" id="PTHR43060">
    <property type="entry name" value="3-HYDROXYISOBUTYRATE DEHYDROGENASE-LIKE 1, MITOCHONDRIAL-RELATED"/>
    <property type="match status" value="1"/>
</dbReference>
<evidence type="ECO:0000256" key="7">
    <source>
        <dbReference type="PIRSR" id="PIRSR000103-1"/>
    </source>
</evidence>
<sequence>MKAGFIGLGIMGRPMCENLLKQNIEIYISSSKASTNEALKRLNANIMEDYGEVAANSDVLILMLPNSQDVYDVVIGSNLYKTLKPGTVVVDMSSITPEMSRQVAEKLRKEDADYIDAPVSGGEEKAIEGTLAIMAGGRDASIEKVKPLLEIMGAGVTHVGEVGLGNATKLVNQVIVANNIIALSEGVAVARALGLDLNTMYDAIKGGLAGSNVMDAKIGRMIESAYEPGFKMNLHMKDLNNAFESLDSAGKLPVTSKTKEIMDELIAQDKGNNDHSGLYEYYQDE</sequence>
<dbReference type="Gene3D" id="1.10.1040.10">
    <property type="entry name" value="N-(1-d-carboxylethyl)-l-norvaline Dehydrogenase, domain 2"/>
    <property type="match status" value="1"/>
</dbReference>
<dbReference type="EMBL" id="FOTB01000005">
    <property type="protein sequence ID" value="SFK90657.1"/>
    <property type="molecule type" value="Genomic_DNA"/>
</dbReference>
<evidence type="ECO:0000313" key="13">
    <source>
        <dbReference type="Proteomes" id="UP000183090"/>
    </source>
</evidence>
<dbReference type="AlphaFoldDB" id="A0A0F7HMZ6"/>
<proteinExistence type="inferred from homology"/>
<feature type="domain" description="6-phosphogluconate dehydrogenase NADP-binding" evidence="8">
    <location>
        <begin position="3"/>
        <end position="160"/>
    </location>
</feature>
<comment type="similarity">
    <text evidence="1">Belongs to the HIBADH-related family.</text>
</comment>
<dbReference type="EMBL" id="CP011366">
    <property type="protein sequence ID" value="AKG74504.1"/>
    <property type="molecule type" value="Genomic_DNA"/>
</dbReference>
<comment type="catalytic activity">
    <reaction evidence="6">
        <text>6-phospho-D-gluconate + NADP(+) = D-ribulose 5-phosphate + CO2 + NADPH</text>
        <dbReference type="Rhea" id="RHEA:10116"/>
        <dbReference type="ChEBI" id="CHEBI:16526"/>
        <dbReference type="ChEBI" id="CHEBI:57783"/>
        <dbReference type="ChEBI" id="CHEBI:58121"/>
        <dbReference type="ChEBI" id="CHEBI:58349"/>
        <dbReference type="ChEBI" id="CHEBI:58759"/>
        <dbReference type="EC" id="1.1.1.44"/>
    </reaction>
</comment>
<dbReference type="GO" id="GO:0051287">
    <property type="term" value="F:NAD binding"/>
    <property type="evidence" value="ECO:0007669"/>
    <property type="project" value="InterPro"/>
</dbReference>
<dbReference type="SUPFAM" id="SSF48179">
    <property type="entry name" value="6-phosphogluconate dehydrogenase C-terminal domain-like"/>
    <property type="match status" value="1"/>
</dbReference>
<evidence type="ECO:0000256" key="3">
    <source>
        <dbReference type="ARBA" id="ARBA00018193"/>
    </source>
</evidence>
<keyword evidence="4" id="KW-0560">Oxidoreductase</keyword>
<evidence type="ECO:0000256" key="6">
    <source>
        <dbReference type="ARBA" id="ARBA00048640"/>
    </source>
</evidence>
<dbReference type="Proteomes" id="UP000183090">
    <property type="component" value="Unassembled WGS sequence"/>
</dbReference>
<dbReference type="InterPro" id="IPR029154">
    <property type="entry name" value="HIBADH-like_NADP-bd"/>
</dbReference>
<dbReference type="KEGG" id="shv:AAT16_10050"/>
<dbReference type="Proteomes" id="UP000034029">
    <property type="component" value="Chromosome"/>
</dbReference>
<reference evidence="11 13" key="3">
    <citation type="submission" date="2016-10" db="EMBL/GenBank/DDBJ databases">
        <authorList>
            <person name="Varghese N."/>
            <person name="Submissions S."/>
        </authorList>
    </citation>
    <scope>NUCLEOTIDE SEQUENCE [LARGE SCALE GENOMIC DNA]</scope>
    <source>
        <strain evidence="11 13">CGMCC 1.6501</strain>
    </source>
</reference>
<gene>
    <name evidence="10" type="ORF">AAT16_10050</name>
    <name evidence="11" type="ORF">SAMN05216235_2453</name>
</gene>
<evidence type="ECO:0000313" key="10">
    <source>
        <dbReference type="EMBL" id="AKG74504.1"/>
    </source>
</evidence>
<dbReference type="InterPro" id="IPR008927">
    <property type="entry name" value="6-PGluconate_DH-like_C_sf"/>
</dbReference>
<evidence type="ECO:0000256" key="4">
    <source>
        <dbReference type="ARBA" id="ARBA00023002"/>
    </source>
</evidence>
<dbReference type="PIRSF" id="PIRSF000103">
    <property type="entry name" value="HIBADH"/>
    <property type="match status" value="1"/>
</dbReference>
<reference evidence="12" key="2">
    <citation type="submission" date="2015-04" db="EMBL/GenBank/DDBJ databases">
        <title>Complete genome sequence of Salinicoccus halodurans strain H3B36, isolated from the Qaidam basin of China.</title>
        <authorList>
            <person name="Ma Y."/>
            <person name="Jiang K."/>
            <person name="Xue Y."/>
        </authorList>
    </citation>
    <scope>NUCLEOTIDE SEQUENCE [LARGE SCALE GENOMIC DNA]</scope>
    <source>
        <strain evidence="12">H3B36</strain>
    </source>
</reference>
<evidence type="ECO:0000256" key="2">
    <source>
        <dbReference type="ARBA" id="ARBA00013011"/>
    </source>
</evidence>
<dbReference type="GO" id="GO:0050661">
    <property type="term" value="F:NADP binding"/>
    <property type="evidence" value="ECO:0007669"/>
    <property type="project" value="InterPro"/>
</dbReference>
<evidence type="ECO:0000313" key="12">
    <source>
        <dbReference type="Proteomes" id="UP000034029"/>
    </source>
</evidence>
<dbReference type="InterPro" id="IPR015815">
    <property type="entry name" value="HIBADH-related"/>
</dbReference>
<feature type="domain" description="3-hydroxyisobutyrate dehydrogenase-like NAD-binding" evidence="9">
    <location>
        <begin position="163"/>
        <end position="282"/>
    </location>
</feature>
<feature type="active site" evidence="7">
    <location>
        <position position="169"/>
    </location>
</feature>
<organism evidence="11 13">
    <name type="scientific">Salinicoccus halodurans</name>
    <dbReference type="NCBI Taxonomy" id="407035"/>
    <lineage>
        <taxon>Bacteria</taxon>
        <taxon>Bacillati</taxon>
        <taxon>Bacillota</taxon>
        <taxon>Bacilli</taxon>
        <taxon>Bacillales</taxon>
        <taxon>Staphylococcaceae</taxon>
        <taxon>Salinicoccus</taxon>
    </lineage>
</organism>
<dbReference type="InterPro" id="IPR013328">
    <property type="entry name" value="6PGD_dom2"/>
</dbReference>
<dbReference type="InterPro" id="IPR006115">
    <property type="entry name" value="6PGDH_NADP-bd"/>
</dbReference>
<dbReference type="Pfam" id="PF14833">
    <property type="entry name" value="NAD_binding_11"/>
    <property type="match status" value="1"/>
</dbReference>
<keyword evidence="5" id="KW-0520">NAD</keyword>
<dbReference type="Gene3D" id="3.40.50.720">
    <property type="entry name" value="NAD(P)-binding Rossmann-like Domain"/>
    <property type="match status" value="1"/>
</dbReference>
<dbReference type="Pfam" id="PF03446">
    <property type="entry name" value="NAD_binding_2"/>
    <property type="match status" value="1"/>
</dbReference>
<evidence type="ECO:0000259" key="8">
    <source>
        <dbReference type="Pfam" id="PF03446"/>
    </source>
</evidence>
<dbReference type="InterPro" id="IPR036291">
    <property type="entry name" value="NAD(P)-bd_dom_sf"/>
</dbReference>
<dbReference type="SUPFAM" id="SSF51735">
    <property type="entry name" value="NAD(P)-binding Rossmann-fold domains"/>
    <property type="match status" value="1"/>
</dbReference>
<evidence type="ECO:0000256" key="1">
    <source>
        <dbReference type="ARBA" id="ARBA00009080"/>
    </source>
</evidence>